<dbReference type="GO" id="GO:0004252">
    <property type="term" value="F:serine-type endopeptidase activity"/>
    <property type="evidence" value="ECO:0007669"/>
    <property type="project" value="InterPro"/>
</dbReference>
<dbReference type="SUPFAM" id="SSF52743">
    <property type="entry name" value="Subtilisin-like"/>
    <property type="match status" value="1"/>
</dbReference>
<evidence type="ECO:0000259" key="2">
    <source>
        <dbReference type="Pfam" id="PF00082"/>
    </source>
</evidence>
<dbReference type="AlphaFoldDB" id="A0A6A5YEF1"/>
<dbReference type="OrthoDB" id="3771718at2759"/>
<protein>
    <recommendedName>
        <fullName evidence="2">Peptidase S8/S53 domain-containing protein</fullName>
    </recommendedName>
</protein>
<name>A0A6A5YEF1_9PLEO</name>
<keyword evidence="4" id="KW-1185">Reference proteome</keyword>
<organism evidence="3 4">
    <name type="scientific">Lophiotrema nucula</name>
    <dbReference type="NCBI Taxonomy" id="690887"/>
    <lineage>
        <taxon>Eukaryota</taxon>
        <taxon>Fungi</taxon>
        <taxon>Dikarya</taxon>
        <taxon>Ascomycota</taxon>
        <taxon>Pezizomycotina</taxon>
        <taxon>Dothideomycetes</taxon>
        <taxon>Pleosporomycetidae</taxon>
        <taxon>Pleosporales</taxon>
        <taxon>Lophiotremataceae</taxon>
        <taxon>Lophiotrema</taxon>
    </lineage>
</organism>
<sequence length="428" mass="48067">MINPTKDTNQDLASFKDFVYNKHASAGNKEFPKVEHLQTDRSKKAMPNPEKEDKDDSTSAEAYFSHGTAVASKAVRQKHGVARKATVVSVKYAALYFDFLVALEQIAEDIHAKYRDNRAVIVDAVSQRREEFDDDVKSIWEEATMTGMNRVWIAGVPVAFNSGNYADRPRRQDIDTVPMLYERNDGPFINVCGCYYDVSNTTWAQFGPHVTLHAPDTIVPCQTKNDGTQELHGTSYAAPFVACTNATYMSYDTPPWGSATNLDRAIEIRDYMKQESSWQRKKDSGVNILWDGAKQEDHDSADPDLPSALVIGPSECNGLHSRHYVLRDTLSYIIDADFCPTLESELLKNDFTSADKNLAKTVLEGTPESTMIIAEWSDDVNVKLSVPINAAKFYARYSMIAAGMERQIKMGYCQSTELQSWRNSSRRS</sequence>
<evidence type="ECO:0000313" key="3">
    <source>
        <dbReference type="EMBL" id="KAF2105280.1"/>
    </source>
</evidence>
<dbReference type="GO" id="GO:0006508">
    <property type="term" value="P:proteolysis"/>
    <property type="evidence" value="ECO:0007669"/>
    <property type="project" value="InterPro"/>
</dbReference>
<feature type="compositionally biased region" description="Basic and acidic residues" evidence="1">
    <location>
        <begin position="30"/>
        <end position="57"/>
    </location>
</feature>
<feature type="domain" description="Peptidase S8/S53" evidence="2">
    <location>
        <begin position="39"/>
        <end position="273"/>
    </location>
</feature>
<feature type="region of interest" description="Disordered" evidence="1">
    <location>
        <begin position="29"/>
        <end position="59"/>
    </location>
</feature>
<dbReference type="Pfam" id="PF00082">
    <property type="entry name" value="Peptidase_S8"/>
    <property type="match status" value="1"/>
</dbReference>
<evidence type="ECO:0000313" key="4">
    <source>
        <dbReference type="Proteomes" id="UP000799770"/>
    </source>
</evidence>
<dbReference type="InterPro" id="IPR000209">
    <property type="entry name" value="Peptidase_S8/S53_dom"/>
</dbReference>
<dbReference type="Gene3D" id="3.40.50.200">
    <property type="entry name" value="Peptidase S8/S53 domain"/>
    <property type="match status" value="1"/>
</dbReference>
<dbReference type="EMBL" id="ML977386">
    <property type="protein sequence ID" value="KAF2105280.1"/>
    <property type="molecule type" value="Genomic_DNA"/>
</dbReference>
<dbReference type="InterPro" id="IPR036852">
    <property type="entry name" value="Peptidase_S8/S53_dom_sf"/>
</dbReference>
<dbReference type="Proteomes" id="UP000799770">
    <property type="component" value="Unassembled WGS sequence"/>
</dbReference>
<gene>
    <name evidence="3" type="ORF">BDV96DRAFT_655774</name>
</gene>
<accession>A0A6A5YEF1</accession>
<reference evidence="3" key="1">
    <citation type="journal article" date="2020" name="Stud. Mycol.">
        <title>101 Dothideomycetes genomes: a test case for predicting lifestyles and emergence of pathogens.</title>
        <authorList>
            <person name="Haridas S."/>
            <person name="Albert R."/>
            <person name="Binder M."/>
            <person name="Bloem J."/>
            <person name="Labutti K."/>
            <person name="Salamov A."/>
            <person name="Andreopoulos B."/>
            <person name="Baker S."/>
            <person name="Barry K."/>
            <person name="Bills G."/>
            <person name="Bluhm B."/>
            <person name="Cannon C."/>
            <person name="Castanera R."/>
            <person name="Culley D."/>
            <person name="Daum C."/>
            <person name="Ezra D."/>
            <person name="Gonzalez J."/>
            <person name="Henrissat B."/>
            <person name="Kuo A."/>
            <person name="Liang C."/>
            <person name="Lipzen A."/>
            <person name="Lutzoni F."/>
            <person name="Magnuson J."/>
            <person name="Mondo S."/>
            <person name="Nolan M."/>
            <person name="Ohm R."/>
            <person name="Pangilinan J."/>
            <person name="Park H.-J."/>
            <person name="Ramirez L."/>
            <person name="Alfaro M."/>
            <person name="Sun H."/>
            <person name="Tritt A."/>
            <person name="Yoshinaga Y."/>
            <person name="Zwiers L.-H."/>
            <person name="Turgeon B."/>
            <person name="Goodwin S."/>
            <person name="Spatafora J."/>
            <person name="Crous P."/>
            <person name="Grigoriev I."/>
        </authorList>
    </citation>
    <scope>NUCLEOTIDE SEQUENCE</scope>
    <source>
        <strain evidence="3">CBS 627.86</strain>
    </source>
</reference>
<proteinExistence type="predicted"/>
<evidence type="ECO:0000256" key="1">
    <source>
        <dbReference type="SAM" id="MobiDB-lite"/>
    </source>
</evidence>